<reference evidence="4" key="1">
    <citation type="journal article" date="2023" name="Proc. Natl. Acad. Sci. U.S.A.">
        <title>Genomic and structural basis for evolution of tropane alkaloid biosynthesis.</title>
        <authorList>
            <person name="Wanga Y.-J."/>
            <person name="Taina T."/>
            <person name="Yua J.-Y."/>
            <person name="Lia J."/>
            <person name="Xua B."/>
            <person name="Chenc J."/>
            <person name="D'Auriad J.C."/>
            <person name="Huanga J.-P."/>
            <person name="Huanga S.-X."/>
        </authorList>
    </citation>
    <scope>NUCLEOTIDE SEQUENCE [LARGE SCALE GENOMIC DNA]</scope>
    <source>
        <strain evidence="4">cv. KIB-2019</strain>
    </source>
</reference>
<protein>
    <recommendedName>
        <fullName evidence="1">Flotillin-like</fullName>
    </recommendedName>
</protein>
<evidence type="ECO:0000313" key="3">
    <source>
        <dbReference type="EMBL" id="KAJ8553589.1"/>
    </source>
</evidence>
<name>A0A9Q1MAH4_9SOLA</name>
<dbReference type="InterPro" id="IPR027705">
    <property type="entry name" value="Flotillin_fam"/>
</dbReference>
<dbReference type="OrthoDB" id="6080404at2759"/>
<dbReference type="PANTHER" id="PTHR13806:SF37">
    <property type="entry name" value="FLOTILLIN-LIKE"/>
    <property type="match status" value="1"/>
</dbReference>
<keyword evidence="1" id="KW-1003">Cell membrane</keyword>
<comment type="caution">
    <text evidence="3">The sequence shown here is derived from an EMBL/GenBank/DDBJ whole genome shotgun (WGS) entry which is preliminary data.</text>
</comment>
<sequence>MLSWQGRKLCGRRLSGRQRWMAIREAELQMEVEKKKAFLQTAKLKPELLSKANVEYDIKVQEENSQLYRRQKEAEAELFERQKKAEAQKASADAELYTRQHTAKGSRRSSSNWESRSHLLRIHS</sequence>
<comment type="subcellular location">
    <subcellularLocation>
        <location evidence="1">Cell membrane</location>
        <topology evidence="1">Lipid-anchor</topology>
    </subcellularLocation>
    <subcellularLocation>
        <location evidence="1">Membrane</location>
        <location evidence="1">Caveola</location>
    </subcellularLocation>
</comment>
<keyword evidence="4" id="KW-1185">Reference proteome</keyword>
<evidence type="ECO:0000256" key="1">
    <source>
        <dbReference type="RuleBase" id="RU366054"/>
    </source>
</evidence>
<dbReference type="PANTHER" id="PTHR13806">
    <property type="entry name" value="FLOTILLIN-RELATED"/>
    <property type="match status" value="1"/>
</dbReference>
<dbReference type="EMBL" id="JAJAGQ010000009">
    <property type="protein sequence ID" value="KAJ8553589.1"/>
    <property type="molecule type" value="Genomic_DNA"/>
</dbReference>
<keyword evidence="1" id="KW-0472">Membrane</keyword>
<dbReference type="Proteomes" id="UP001152561">
    <property type="component" value="Unassembled WGS sequence"/>
</dbReference>
<evidence type="ECO:0000313" key="4">
    <source>
        <dbReference type="Proteomes" id="UP001152561"/>
    </source>
</evidence>
<comment type="similarity">
    <text evidence="1">Belongs to the band 7/mec-2 family. Flotillin subfamily.</text>
</comment>
<organism evidence="3 4">
    <name type="scientific">Anisodus acutangulus</name>
    <dbReference type="NCBI Taxonomy" id="402998"/>
    <lineage>
        <taxon>Eukaryota</taxon>
        <taxon>Viridiplantae</taxon>
        <taxon>Streptophyta</taxon>
        <taxon>Embryophyta</taxon>
        <taxon>Tracheophyta</taxon>
        <taxon>Spermatophyta</taxon>
        <taxon>Magnoliopsida</taxon>
        <taxon>eudicotyledons</taxon>
        <taxon>Gunneridae</taxon>
        <taxon>Pentapetalae</taxon>
        <taxon>asterids</taxon>
        <taxon>lamiids</taxon>
        <taxon>Solanales</taxon>
        <taxon>Solanaceae</taxon>
        <taxon>Solanoideae</taxon>
        <taxon>Hyoscyameae</taxon>
        <taxon>Anisodus</taxon>
    </lineage>
</organism>
<accession>A0A9Q1MAH4</accession>
<evidence type="ECO:0000256" key="2">
    <source>
        <dbReference type="SAM" id="MobiDB-lite"/>
    </source>
</evidence>
<gene>
    <name evidence="3" type="ORF">K7X08_024267</name>
</gene>
<dbReference type="GO" id="GO:0005901">
    <property type="term" value="C:caveola"/>
    <property type="evidence" value="ECO:0007669"/>
    <property type="project" value="UniProtKB-SubCell"/>
</dbReference>
<feature type="region of interest" description="Disordered" evidence="2">
    <location>
        <begin position="89"/>
        <end position="124"/>
    </location>
</feature>
<proteinExistence type="inferred from homology"/>
<dbReference type="AlphaFoldDB" id="A0A9Q1MAH4"/>